<dbReference type="Gene3D" id="3.30.390.120">
    <property type="match status" value="1"/>
</dbReference>
<proteinExistence type="inferred from homology"/>
<dbReference type="AlphaFoldDB" id="A0A1I4SZ88"/>
<dbReference type="Gene3D" id="3.50.50.60">
    <property type="entry name" value="FAD/NAD(P)-binding domain"/>
    <property type="match status" value="2"/>
</dbReference>
<dbReference type="SUPFAM" id="SSF51905">
    <property type="entry name" value="FAD/NAD(P)-binding domain"/>
    <property type="match status" value="1"/>
</dbReference>
<keyword evidence="4" id="KW-0963">Cytoplasm</keyword>
<comment type="cofactor">
    <cofactor evidence="1">
        <name>FAD</name>
        <dbReference type="ChEBI" id="CHEBI:57692"/>
    </cofactor>
</comment>
<keyword evidence="12" id="KW-1185">Reference proteome</keyword>
<dbReference type="PANTHER" id="PTHR43429:SF3">
    <property type="entry name" value="NITRITE REDUCTASE [NAD(P)H]"/>
    <property type="match status" value="1"/>
</dbReference>
<evidence type="ECO:0000256" key="6">
    <source>
        <dbReference type="ARBA" id="ARBA00022827"/>
    </source>
</evidence>
<organism evidence="11 12">
    <name type="scientific">Ectothiorhodospira mobilis</name>
    <dbReference type="NCBI Taxonomy" id="195064"/>
    <lineage>
        <taxon>Bacteria</taxon>
        <taxon>Pseudomonadati</taxon>
        <taxon>Pseudomonadota</taxon>
        <taxon>Gammaproteobacteria</taxon>
        <taxon>Chromatiales</taxon>
        <taxon>Ectothiorhodospiraceae</taxon>
        <taxon>Ectothiorhodospira</taxon>
    </lineage>
</organism>
<dbReference type="EMBL" id="FOUO01000025">
    <property type="protein sequence ID" value="SFM69707.1"/>
    <property type="molecule type" value="Genomic_DNA"/>
</dbReference>
<evidence type="ECO:0000256" key="2">
    <source>
        <dbReference type="ARBA" id="ARBA00004496"/>
    </source>
</evidence>
<dbReference type="Pfam" id="PF18113">
    <property type="entry name" value="Rbx_binding"/>
    <property type="match status" value="1"/>
</dbReference>
<dbReference type="Proteomes" id="UP000199556">
    <property type="component" value="Unassembled WGS sequence"/>
</dbReference>
<keyword evidence="7" id="KW-0560">Oxidoreductase</keyword>
<dbReference type="InterPro" id="IPR036188">
    <property type="entry name" value="FAD/NAD-bd_sf"/>
</dbReference>
<comment type="similarity">
    <text evidence="3">Belongs to the FAD-dependent oxidoreductase family.</text>
</comment>
<dbReference type="PANTHER" id="PTHR43429">
    <property type="entry name" value="PYRIDINE NUCLEOTIDE-DISULFIDE OXIDOREDUCTASE DOMAIN-CONTAINING"/>
    <property type="match status" value="1"/>
</dbReference>
<keyword evidence="5" id="KW-0285">Flavoprotein</keyword>
<evidence type="ECO:0000313" key="11">
    <source>
        <dbReference type="EMBL" id="SFM69707.1"/>
    </source>
</evidence>
<name>A0A1I4SZ88_ECTMO</name>
<reference evidence="11 12" key="1">
    <citation type="submission" date="2016-10" db="EMBL/GenBank/DDBJ databases">
        <authorList>
            <person name="de Groot N.N."/>
        </authorList>
    </citation>
    <scope>NUCLEOTIDE SEQUENCE [LARGE SCALE GENOMIC DNA]</scope>
    <source>
        <strain evidence="11 12">DSM 4180</strain>
    </source>
</reference>
<evidence type="ECO:0000256" key="7">
    <source>
        <dbReference type="ARBA" id="ARBA00023002"/>
    </source>
</evidence>
<feature type="domain" description="Rubredoxin binding" evidence="10">
    <location>
        <begin position="307"/>
        <end position="378"/>
    </location>
</feature>
<feature type="domain" description="FAD/NAD(P)-binding" evidence="9">
    <location>
        <begin position="4"/>
        <end position="280"/>
    </location>
</feature>
<dbReference type="InterPro" id="IPR050260">
    <property type="entry name" value="FAD-bd_OxRdtase"/>
</dbReference>
<sequence length="384" mass="40757">MSGILIIGTGLAGYTLAREWRARDGHTPLTLVTRDDGAYYTKPMLSGALGRGQSPEDLVQRTAEAMAQELDARVLTRATVSALIPGERRVRLQDGRFLDYDALVLALGAEPVQFSYEGDGADAVLTVNDLADYVRFRQAIEAVDRVALIGPGLIGCEFANDLVASGRTVEVIGPDAWPLGRLVPEAAGQAVQRGLEAAGVRFHLGTVVQRIERSGSGYRLSLEDGGCVQAGAVLSAVGVRPRLDLAREAGLAVQRGICVDRRLATSVEGVYALGDCAQVEGRVLPYVAPIRHAAKALARTLAGEVTPVHYPAMPVQVKTTRHPVVVAPPDPQAEGAWEIMPVGDGVKARFLDPEGRLLGFALTGSEAVKARPELTRALPPILEG</sequence>
<gene>
    <name evidence="11" type="ORF">SAMN05421721_12511</name>
</gene>
<dbReference type="RefSeq" id="WP_090487672.1">
    <property type="nucleotide sequence ID" value="NZ_FOUO01000025.1"/>
</dbReference>
<evidence type="ECO:0000256" key="5">
    <source>
        <dbReference type="ARBA" id="ARBA00022630"/>
    </source>
</evidence>
<comment type="subcellular location">
    <subcellularLocation>
        <location evidence="2">Cytoplasm</location>
    </subcellularLocation>
</comment>
<protein>
    <submittedName>
        <fullName evidence="11">Rubredoxin-NAD+ reductase</fullName>
    </submittedName>
</protein>
<dbReference type="PRINTS" id="PR00411">
    <property type="entry name" value="PNDRDTASEI"/>
</dbReference>
<evidence type="ECO:0000256" key="1">
    <source>
        <dbReference type="ARBA" id="ARBA00001974"/>
    </source>
</evidence>
<evidence type="ECO:0000313" key="12">
    <source>
        <dbReference type="Proteomes" id="UP000199556"/>
    </source>
</evidence>
<evidence type="ECO:0000256" key="3">
    <source>
        <dbReference type="ARBA" id="ARBA00006442"/>
    </source>
</evidence>
<keyword evidence="8" id="KW-0520">NAD</keyword>
<evidence type="ECO:0000256" key="4">
    <source>
        <dbReference type="ARBA" id="ARBA00022490"/>
    </source>
</evidence>
<dbReference type="OrthoDB" id="9808980at2"/>
<keyword evidence="6" id="KW-0274">FAD</keyword>
<dbReference type="InterPro" id="IPR041364">
    <property type="entry name" value="Rbx-bd"/>
</dbReference>
<evidence type="ECO:0000256" key="8">
    <source>
        <dbReference type="ARBA" id="ARBA00023027"/>
    </source>
</evidence>
<dbReference type="GO" id="GO:0005737">
    <property type="term" value="C:cytoplasm"/>
    <property type="evidence" value="ECO:0007669"/>
    <property type="project" value="UniProtKB-SubCell"/>
</dbReference>
<dbReference type="Pfam" id="PF07992">
    <property type="entry name" value="Pyr_redox_2"/>
    <property type="match status" value="1"/>
</dbReference>
<dbReference type="InterPro" id="IPR023753">
    <property type="entry name" value="FAD/NAD-binding_dom"/>
</dbReference>
<dbReference type="STRING" id="195064.SAMN05421721_12511"/>
<dbReference type="PRINTS" id="PR00368">
    <property type="entry name" value="FADPNR"/>
</dbReference>
<accession>A0A1I4SZ88</accession>
<evidence type="ECO:0000259" key="10">
    <source>
        <dbReference type="Pfam" id="PF18113"/>
    </source>
</evidence>
<dbReference type="GO" id="GO:0016491">
    <property type="term" value="F:oxidoreductase activity"/>
    <property type="evidence" value="ECO:0007669"/>
    <property type="project" value="UniProtKB-KW"/>
</dbReference>
<evidence type="ECO:0000259" key="9">
    <source>
        <dbReference type="Pfam" id="PF07992"/>
    </source>
</evidence>